<dbReference type="PANTHER" id="PTHR12213">
    <property type="entry name" value="CORRINOID ADENOSYLTRANSFERASE"/>
    <property type="match status" value="1"/>
</dbReference>
<keyword evidence="6 14" id="KW-0808">Transferase</keyword>
<feature type="region of interest" description="Disordered" evidence="15">
    <location>
        <begin position="1"/>
        <end position="27"/>
    </location>
</feature>
<evidence type="ECO:0000256" key="9">
    <source>
        <dbReference type="ARBA" id="ARBA00031529"/>
    </source>
</evidence>
<dbReference type="AlphaFoldDB" id="A0A6J4IY16"/>
<evidence type="ECO:0000256" key="4">
    <source>
        <dbReference type="ARBA" id="ARBA00020963"/>
    </source>
</evidence>
<evidence type="ECO:0000313" key="17">
    <source>
        <dbReference type="EMBL" id="CAA9262616.1"/>
    </source>
</evidence>
<protein>
    <recommendedName>
        <fullName evidence="4 14">Corrinoid adenosyltransferase</fullName>
        <ecNumber evidence="3 14">2.5.1.17</ecNumber>
    </recommendedName>
    <alternativeName>
        <fullName evidence="9 14">Cob(II)alamin adenosyltransferase</fullName>
    </alternativeName>
    <alternativeName>
        <fullName evidence="11 14">Cob(II)yrinic acid a,c-diamide adenosyltransferase</fullName>
    </alternativeName>
    <alternativeName>
        <fullName evidence="10 14">Cobinamide/cobalamin adenosyltransferase</fullName>
    </alternativeName>
</protein>
<comment type="similarity">
    <text evidence="2 14">Belongs to the Cob(I)alamin adenosyltransferase family.</text>
</comment>
<dbReference type="GO" id="GO:0008817">
    <property type="term" value="F:corrinoid adenosyltransferase activity"/>
    <property type="evidence" value="ECO:0007669"/>
    <property type="project" value="UniProtKB-UniRule"/>
</dbReference>
<dbReference type="InterPro" id="IPR029499">
    <property type="entry name" value="PduO-typ"/>
</dbReference>
<dbReference type="GO" id="GO:0005524">
    <property type="term" value="F:ATP binding"/>
    <property type="evidence" value="ECO:0007669"/>
    <property type="project" value="UniProtKB-UniRule"/>
</dbReference>
<comment type="catalytic activity">
    <reaction evidence="13 14">
        <text>2 cob(II)alamin + reduced [electron-transfer flavoprotein] + 2 ATP = 2 adenosylcob(III)alamin + 2 triphosphate + oxidized [electron-transfer flavoprotein] + 3 H(+)</text>
        <dbReference type="Rhea" id="RHEA:28671"/>
        <dbReference type="Rhea" id="RHEA-COMP:10685"/>
        <dbReference type="Rhea" id="RHEA-COMP:10686"/>
        <dbReference type="ChEBI" id="CHEBI:15378"/>
        <dbReference type="ChEBI" id="CHEBI:16304"/>
        <dbReference type="ChEBI" id="CHEBI:18036"/>
        <dbReference type="ChEBI" id="CHEBI:18408"/>
        <dbReference type="ChEBI" id="CHEBI:30616"/>
        <dbReference type="ChEBI" id="CHEBI:57692"/>
        <dbReference type="ChEBI" id="CHEBI:58307"/>
        <dbReference type="EC" id="2.5.1.17"/>
    </reaction>
</comment>
<evidence type="ECO:0000259" key="16">
    <source>
        <dbReference type="Pfam" id="PF01923"/>
    </source>
</evidence>
<evidence type="ECO:0000256" key="1">
    <source>
        <dbReference type="ARBA" id="ARBA00005121"/>
    </source>
</evidence>
<proteinExistence type="inferred from homology"/>
<dbReference type="UniPathway" id="UPA00148">
    <property type="reaction ID" value="UER00233"/>
</dbReference>
<dbReference type="InterPro" id="IPR016030">
    <property type="entry name" value="CblAdoTrfase-like"/>
</dbReference>
<feature type="domain" description="Cobalamin adenosyltransferase-like" evidence="16">
    <location>
        <begin position="22"/>
        <end position="180"/>
    </location>
</feature>
<dbReference type="Pfam" id="PF01923">
    <property type="entry name" value="Cob_adeno_trans"/>
    <property type="match status" value="1"/>
</dbReference>
<dbReference type="NCBIfam" id="TIGR00636">
    <property type="entry name" value="PduO_Nterm"/>
    <property type="match status" value="1"/>
</dbReference>
<organism evidence="17">
    <name type="scientific">uncultured Chloroflexota bacterium</name>
    <dbReference type="NCBI Taxonomy" id="166587"/>
    <lineage>
        <taxon>Bacteria</taxon>
        <taxon>Bacillati</taxon>
        <taxon>Chloroflexota</taxon>
        <taxon>environmental samples</taxon>
    </lineage>
</organism>
<dbReference type="Gene3D" id="1.20.1200.10">
    <property type="entry name" value="Cobalamin adenosyltransferase-like"/>
    <property type="match status" value="1"/>
</dbReference>
<evidence type="ECO:0000256" key="15">
    <source>
        <dbReference type="SAM" id="MobiDB-lite"/>
    </source>
</evidence>
<keyword evidence="7 14" id="KW-0547">Nucleotide-binding</keyword>
<gene>
    <name evidence="17" type="ORF">AVDCRST_MAG77-2758</name>
</gene>
<keyword evidence="8 14" id="KW-0067">ATP-binding</keyword>
<dbReference type="SUPFAM" id="SSF89028">
    <property type="entry name" value="Cobalamin adenosyltransferase-like"/>
    <property type="match status" value="1"/>
</dbReference>
<evidence type="ECO:0000256" key="2">
    <source>
        <dbReference type="ARBA" id="ARBA00007487"/>
    </source>
</evidence>
<dbReference type="EC" id="2.5.1.17" evidence="3 14"/>
<evidence type="ECO:0000256" key="11">
    <source>
        <dbReference type="ARBA" id="ARBA00033354"/>
    </source>
</evidence>
<reference evidence="17" key="1">
    <citation type="submission" date="2020-02" db="EMBL/GenBank/DDBJ databases">
        <authorList>
            <person name="Meier V. D."/>
        </authorList>
    </citation>
    <scope>NUCLEOTIDE SEQUENCE</scope>
    <source>
        <strain evidence="17">AVDCRST_MAG77</strain>
    </source>
</reference>
<dbReference type="InterPro" id="IPR036451">
    <property type="entry name" value="CblAdoTrfase-like_sf"/>
</dbReference>
<evidence type="ECO:0000256" key="8">
    <source>
        <dbReference type="ARBA" id="ARBA00022840"/>
    </source>
</evidence>
<evidence type="ECO:0000256" key="7">
    <source>
        <dbReference type="ARBA" id="ARBA00022741"/>
    </source>
</evidence>
<evidence type="ECO:0000256" key="14">
    <source>
        <dbReference type="RuleBase" id="RU366026"/>
    </source>
</evidence>
<sequence length="201" mass="21910">MTLLPGDSEPTTDAPTRRGSAQGDAGYTDLLGKRRVPKYDPVLEAIGELDEATSALGLARSAARGERTRRLVRQAQSDLYEVMAELAFPPAHAQAVRITEEHLRWLDRTVATVEAPFRSLMKFVLPGASDGSAPLDLARAVVRTAERRLARLLHDGLLPNPHALAYVNRLSLLLYYLARAEDAAAGVDFDLAGTLEERPEA</sequence>
<dbReference type="GO" id="GO:0009236">
    <property type="term" value="P:cobalamin biosynthetic process"/>
    <property type="evidence" value="ECO:0007669"/>
    <property type="project" value="UniProtKB-UniRule"/>
</dbReference>
<evidence type="ECO:0000256" key="5">
    <source>
        <dbReference type="ARBA" id="ARBA00022573"/>
    </source>
</evidence>
<accession>A0A6J4IY16</accession>
<evidence type="ECO:0000256" key="12">
    <source>
        <dbReference type="ARBA" id="ARBA00048555"/>
    </source>
</evidence>
<evidence type="ECO:0000256" key="10">
    <source>
        <dbReference type="ARBA" id="ARBA00033334"/>
    </source>
</evidence>
<dbReference type="EMBL" id="CADCTC010000159">
    <property type="protein sequence ID" value="CAA9262616.1"/>
    <property type="molecule type" value="Genomic_DNA"/>
</dbReference>
<keyword evidence="5 14" id="KW-0169">Cobalamin biosynthesis</keyword>
<dbReference type="PANTHER" id="PTHR12213:SF0">
    <property type="entry name" value="CORRINOID ADENOSYLTRANSFERASE MMAB"/>
    <property type="match status" value="1"/>
</dbReference>
<evidence type="ECO:0000256" key="6">
    <source>
        <dbReference type="ARBA" id="ARBA00022679"/>
    </source>
</evidence>
<evidence type="ECO:0000256" key="3">
    <source>
        <dbReference type="ARBA" id="ARBA00012454"/>
    </source>
</evidence>
<name>A0A6J4IY16_9CHLR</name>
<comment type="catalytic activity">
    <reaction evidence="12 14">
        <text>2 cob(II)yrinate a,c diamide + reduced [electron-transfer flavoprotein] + 2 ATP = 2 adenosylcob(III)yrinate a,c-diamide + 2 triphosphate + oxidized [electron-transfer flavoprotein] + 3 H(+)</text>
        <dbReference type="Rhea" id="RHEA:11528"/>
        <dbReference type="Rhea" id="RHEA-COMP:10685"/>
        <dbReference type="Rhea" id="RHEA-COMP:10686"/>
        <dbReference type="ChEBI" id="CHEBI:15378"/>
        <dbReference type="ChEBI" id="CHEBI:18036"/>
        <dbReference type="ChEBI" id="CHEBI:30616"/>
        <dbReference type="ChEBI" id="CHEBI:57692"/>
        <dbReference type="ChEBI" id="CHEBI:58307"/>
        <dbReference type="ChEBI" id="CHEBI:58503"/>
        <dbReference type="ChEBI" id="CHEBI:58537"/>
        <dbReference type="EC" id="2.5.1.17"/>
    </reaction>
</comment>
<evidence type="ECO:0000256" key="13">
    <source>
        <dbReference type="ARBA" id="ARBA00048692"/>
    </source>
</evidence>
<comment type="pathway">
    <text evidence="1 14">Cofactor biosynthesis; adenosylcobalamin biosynthesis; adenosylcobalamin from cob(II)yrinate a,c-diamide: step 2/7.</text>
</comment>